<name>A0A6V7H589_9HYME</name>
<dbReference type="Proteomes" id="UP000752696">
    <property type="component" value="Unassembled WGS sequence"/>
</dbReference>
<evidence type="ECO:0000256" key="2">
    <source>
        <dbReference type="ARBA" id="ARBA00022692"/>
    </source>
</evidence>
<dbReference type="AlphaFoldDB" id="A0A6V7H589"/>
<sequence length="415" mass="45826">MSGNRGYSSGNKYLPGPACISSAVPFHIQIRNGLDHFRGASEFIVLFAAPVPGGCNMEFNTEIAPYARVQASDTMIIVDVQPASVPFNNVRPSCEKNVVAVEIYHMFLTGWDFSVDSYFAAIVSMLTVTDIKENGVKVMSPTVSSPMRRVFSAYTGVGSVYVAVATYGNYSAAYVPAFSYACHPIIDPDSCKILPDFLSNFICVLCFFVGLSSLCLCHHQIKLDMVIPIFFTGTVIGYATLGTIEPALGIGLAFIAVWLASKCIPILDKMILNLTLGWFFGCVAYFNSPDLFTILQNDGFFWTFFVTLSLGIALVMILLFDVASVITCAIFSSFMMILPLDYWIGSTLKYIIINFIRRIAVEGFNLAIIQHPTQTKDICLIVLWTCLALYRFSKQWCLRCSSVSTPETTPLLSHF</sequence>
<keyword evidence="8" id="KW-1185">Reference proteome</keyword>
<feature type="transmembrane region" description="Helical" evidence="5">
    <location>
        <begin position="271"/>
        <end position="288"/>
    </location>
</feature>
<evidence type="ECO:0000256" key="4">
    <source>
        <dbReference type="ARBA" id="ARBA00023136"/>
    </source>
</evidence>
<feature type="transmembrane region" description="Helical" evidence="5">
    <location>
        <begin position="325"/>
        <end position="344"/>
    </location>
</feature>
<accession>A0A6V7H589</accession>
<keyword evidence="3 5" id="KW-1133">Transmembrane helix</keyword>
<reference evidence="7" key="1">
    <citation type="submission" date="2020-07" db="EMBL/GenBank/DDBJ databases">
        <authorList>
            <person name="Nazaruddin N."/>
        </authorList>
    </citation>
    <scope>NUCLEOTIDE SEQUENCE</scope>
</reference>
<feature type="transmembrane region" description="Helical" evidence="5">
    <location>
        <begin position="223"/>
        <end position="241"/>
    </location>
</feature>
<proteinExistence type="predicted"/>
<gene>
    <name evidence="7" type="ORF">MHI_LOCUS504472</name>
</gene>
<organism evidence="7 8">
    <name type="scientific">Heterotrigona itama</name>
    <dbReference type="NCBI Taxonomy" id="395501"/>
    <lineage>
        <taxon>Eukaryota</taxon>
        <taxon>Metazoa</taxon>
        <taxon>Ecdysozoa</taxon>
        <taxon>Arthropoda</taxon>
        <taxon>Hexapoda</taxon>
        <taxon>Insecta</taxon>
        <taxon>Pterygota</taxon>
        <taxon>Neoptera</taxon>
        <taxon>Endopterygota</taxon>
        <taxon>Hymenoptera</taxon>
        <taxon>Apocrita</taxon>
        <taxon>Aculeata</taxon>
        <taxon>Apoidea</taxon>
        <taxon>Anthophila</taxon>
        <taxon>Apidae</taxon>
        <taxon>Heterotrigona</taxon>
    </lineage>
</organism>
<dbReference type="GO" id="GO:0005886">
    <property type="term" value="C:plasma membrane"/>
    <property type="evidence" value="ECO:0007669"/>
    <property type="project" value="TreeGrafter"/>
</dbReference>
<evidence type="ECO:0000313" key="7">
    <source>
        <dbReference type="EMBL" id="CAD1474916.1"/>
    </source>
</evidence>
<feature type="transmembrane region" description="Helical" evidence="5">
    <location>
        <begin position="300"/>
        <end position="320"/>
    </location>
</feature>
<feature type="domain" description="TM7S3/TM198-like" evidence="6">
    <location>
        <begin position="203"/>
        <end position="396"/>
    </location>
</feature>
<keyword evidence="2 5" id="KW-0812">Transmembrane</keyword>
<dbReference type="PANTHER" id="PTHR15937:SF3">
    <property type="entry name" value="TRANSMEMBRANE 7 SUPERFAMILY MEMBER 3"/>
    <property type="match status" value="1"/>
</dbReference>
<protein>
    <recommendedName>
        <fullName evidence="6">TM7S3/TM198-like domain-containing protein</fullName>
    </recommendedName>
</protein>
<evidence type="ECO:0000256" key="5">
    <source>
        <dbReference type="SAM" id="Phobius"/>
    </source>
</evidence>
<comment type="caution">
    <text evidence="7">The sequence shown here is derived from an EMBL/GenBank/DDBJ whole genome shotgun (WGS) entry which is preliminary data.</text>
</comment>
<dbReference type="GO" id="GO:0043069">
    <property type="term" value="P:negative regulation of programmed cell death"/>
    <property type="evidence" value="ECO:0007669"/>
    <property type="project" value="TreeGrafter"/>
</dbReference>
<comment type="subcellular location">
    <subcellularLocation>
        <location evidence="1">Membrane</location>
        <topology evidence="1">Multi-pass membrane protein</topology>
    </subcellularLocation>
</comment>
<feature type="transmembrane region" description="Helical" evidence="5">
    <location>
        <begin position="197"/>
        <end position="216"/>
    </location>
</feature>
<dbReference type="InterPro" id="IPR042502">
    <property type="entry name" value="TM7SF3"/>
</dbReference>
<dbReference type="EMBL" id="CAJDYZ010008038">
    <property type="protein sequence ID" value="CAD1474916.1"/>
    <property type="molecule type" value="Genomic_DNA"/>
</dbReference>
<evidence type="ECO:0000256" key="1">
    <source>
        <dbReference type="ARBA" id="ARBA00004141"/>
    </source>
</evidence>
<dbReference type="PANTHER" id="PTHR15937">
    <property type="entry name" value="TRANSMEMBRANE 7 SUPERFAMILY MEMBER 3"/>
    <property type="match status" value="1"/>
</dbReference>
<dbReference type="InterPro" id="IPR025256">
    <property type="entry name" value="TM7S3/TM198-like_dom"/>
</dbReference>
<evidence type="ECO:0000259" key="6">
    <source>
        <dbReference type="Pfam" id="PF13886"/>
    </source>
</evidence>
<dbReference type="Pfam" id="PF25992">
    <property type="entry name" value="Ig_TM7SF3_N"/>
    <property type="match status" value="1"/>
</dbReference>
<evidence type="ECO:0000313" key="8">
    <source>
        <dbReference type="Proteomes" id="UP000752696"/>
    </source>
</evidence>
<keyword evidence="4 5" id="KW-0472">Membrane</keyword>
<dbReference type="OrthoDB" id="5967337at2759"/>
<evidence type="ECO:0000256" key="3">
    <source>
        <dbReference type="ARBA" id="ARBA00022989"/>
    </source>
</evidence>
<dbReference type="Pfam" id="PF13886">
    <property type="entry name" value="TM7S3_TM198"/>
    <property type="match status" value="1"/>
</dbReference>